<comment type="cofactor">
    <cofactor evidence="2">
        <name>Fe(2+)</name>
        <dbReference type="ChEBI" id="CHEBI:29033"/>
    </cofactor>
    <text evidence="2">Binds 1 Fe(2+) ion.</text>
</comment>
<dbReference type="PANTHER" id="PTHR10458:SF22">
    <property type="entry name" value="PEPTIDE DEFORMYLASE"/>
    <property type="match status" value="1"/>
</dbReference>
<keyword evidence="2" id="KW-0648">Protein biosynthesis</keyword>
<dbReference type="GO" id="GO:0006412">
    <property type="term" value="P:translation"/>
    <property type="evidence" value="ECO:0007669"/>
    <property type="project" value="UniProtKB-UniRule"/>
</dbReference>
<accession>A0A1G2LPT3</accession>
<dbReference type="AlphaFoldDB" id="A0A1G2LPT3"/>
<dbReference type="GO" id="GO:0046872">
    <property type="term" value="F:metal ion binding"/>
    <property type="evidence" value="ECO:0007669"/>
    <property type="project" value="UniProtKB-KW"/>
</dbReference>
<dbReference type="HAMAP" id="MF_00163">
    <property type="entry name" value="Pep_deformylase"/>
    <property type="match status" value="1"/>
</dbReference>
<feature type="binding site" evidence="2">
    <location>
        <position position="112"/>
    </location>
    <ligand>
        <name>Fe cation</name>
        <dbReference type="ChEBI" id="CHEBI:24875"/>
    </ligand>
</feature>
<comment type="function">
    <text evidence="2">Removes the formyl group from the N-terminal Met of newly synthesized proteins. Requires at least a dipeptide for an efficient rate of reaction. N-terminal L-methionine is a prerequisite for activity but the enzyme has broad specificity at other positions.</text>
</comment>
<dbReference type="Gene3D" id="3.90.45.10">
    <property type="entry name" value="Peptide deformylase"/>
    <property type="match status" value="1"/>
</dbReference>
<evidence type="ECO:0000313" key="3">
    <source>
        <dbReference type="EMBL" id="OHA13616.1"/>
    </source>
</evidence>
<comment type="caution">
    <text evidence="3">The sequence shown here is derived from an EMBL/GenBank/DDBJ whole genome shotgun (WGS) entry which is preliminary data.</text>
</comment>
<sequence length="178" mass="20120">MAIIKKGNKLLREESKKVNLSDIKSAKIKAVIQRMKDELAQRQEGVAIAAPQIGINLRIFVLDKILTQPPYTQKRKEEGAPEEKEAKKEFFTFINPEIIKKSSKKIPLNEGCLSVPGVYENIKRSEKITIEAYDENGGIFRQSASKILAQAIQHEIDHLDGILFIDHVRDRKSKISVG</sequence>
<dbReference type="Proteomes" id="UP000178302">
    <property type="component" value="Unassembled WGS sequence"/>
</dbReference>
<dbReference type="Pfam" id="PF01327">
    <property type="entry name" value="Pep_deformylase"/>
    <property type="match status" value="1"/>
</dbReference>
<keyword evidence="2" id="KW-0408">Iron</keyword>
<gene>
    <name evidence="2" type="primary">def</name>
    <name evidence="3" type="ORF">A2909_00765</name>
</gene>
<proteinExistence type="inferred from homology"/>
<dbReference type="EMBL" id="MHQZ01000028">
    <property type="protein sequence ID" value="OHA13616.1"/>
    <property type="molecule type" value="Genomic_DNA"/>
</dbReference>
<feature type="binding site" evidence="2">
    <location>
        <position position="154"/>
    </location>
    <ligand>
        <name>Fe cation</name>
        <dbReference type="ChEBI" id="CHEBI:24875"/>
    </ligand>
</feature>
<dbReference type="EC" id="3.5.1.88" evidence="2"/>
<dbReference type="CDD" id="cd00487">
    <property type="entry name" value="Pep_deformylase"/>
    <property type="match status" value="1"/>
</dbReference>
<dbReference type="PIRSF" id="PIRSF004749">
    <property type="entry name" value="Pep_def"/>
    <property type="match status" value="1"/>
</dbReference>
<dbReference type="InterPro" id="IPR023635">
    <property type="entry name" value="Peptide_deformylase"/>
</dbReference>
<evidence type="ECO:0000256" key="2">
    <source>
        <dbReference type="HAMAP-Rule" id="MF_00163"/>
    </source>
</evidence>
<protein>
    <recommendedName>
        <fullName evidence="2">Peptide deformylase</fullName>
        <shortName evidence="2">PDF</shortName>
        <ecNumber evidence="2">3.5.1.88</ecNumber>
    </recommendedName>
    <alternativeName>
        <fullName evidence="2">Polypeptide deformylase</fullName>
    </alternativeName>
</protein>
<comment type="catalytic activity">
    <reaction evidence="2">
        <text>N-terminal N-formyl-L-methionyl-[peptide] + H2O = N-terminal L-methionyl-[peptide] + formate</text>
        <dbReference type="Rhea" id="RHEA:24420"/>
        <dbReference type="Rhea" id="RHEA-COMP:10639"/>
        <dbReference type="Rhea" id="RHEA-COMP:10640"/>
        <dbReference type="ChEBI" id="CHEBI:15377"/>
        <dbReference type="ChEBI" id="CHEBI:15740"/>
        <dbReference type="ChEBI" id="CHEBI:49298"/>
        <dbReference type="ChEBI" id="CHEBI:64731"/>
        <dbReference type="EC" id="3.5.1.88"/>
    </reaction>
</comment>
<dbReference type="PANTHER" id="PTHR10458">
    <property type="entry name" value="PEPTIDE DEFORMYLASE"/>
    <property type="match status" value="1"/>
</dbReference>
<dbReference type="NCBIfam" id="NF001159">
    <property type="entry name" value="PRK00150.1-3"/>
    <property type="match status" value="1"/>
</dbReference>
<keyword evidence="2" id="KW-0378">Hydrolase</keyword>
<evidence type="ECO:0000256" key="1">
    <source>
        <dbReference type="ARBA" id="ARBA00010759"/>
    </source>
</evidence>
<dbReference type="GO" id="GO:0042586">
    <property type="term" value="F:peptide deformylase activity"/>
    <property type="evidence" value="ECO:0007669"/>
    <property type="project" value="UniProtKB-UniRule"/>
</dbReference>
<keyword evidence="2" id="KW-0479">Metal-binding</keyword>
<reference evidence="3 4" key="1">
    <citation type="journal article" date="2016" name="Nat. Commun.">
        <title>Thousands of microbial genomes shed light on interconnected biogeochemical processes in an aquifer system.</title>
        <authorList>
            <person name="Anantharaman K."/>
            <person name="Brown C.T."/>
            <person name="Hug L.A."/>
            <person name="Sharon I."/>
            <person name="Castelle C.J."/>
            <person name="Probst A.J."/>
            <person name="Thomas B.C."/>
            <person name="Singh A."/>
            <person name="Wilkins M.J."/>
            <person name="Karaoz U."/>
            <person name="Brodie E.L."/>
            <person name="Williams K.H."/>
            <person name="Hubbard S.S."/>
            <person name="Banfield J.F."/>
        </authorList>
    </citation>
    <scope>NUCLEOTIDE SEQUENCE [LARGE SCALE GENOMIC DNA]</scope>
</reference>
<dbReference type="PRINTS" id="PR01576">
    <property type="entry name" value="PDEFORMYLASE"/>
</dbReference>
<organism evidence="3 4">
    <name type="scientific">Candidatus Tagabacteria bacterium RIFCSPLOWO2_01_FULL_39_11</name>
    <dbReference type="NCBI Taxonomy" id="1802295"/>
    <lineage>
        <taxon>Bacteria</taxon>
        <taxon>Candidatus Tagaibacteriota</taxon>
    </lineage>
</organism>
<dbReference type="InterPro" id="IPR036821">
    <property type="entry name" value="Peptide_deformylase_sf"/>
</dbReference>
<feature type="binding site" evidence="2">
    <location>
        <position position="158"/>
    </location>
    <ligand>
        <name>Fe cation</name>
        <dbReference type="ChEBI" id="CHEBI:24875"/>
    </ligand>
</feature>
<name>A0A1G2LPT3_9BACT</name>
<comment type="similarity">
    <text evidence="1 2">Belongs to the polypeptide deformylase family.</text>
</comment>
<dbReference type="SUPFAM" id="SSF56420">
    <property type="entry name" value="Peptide deformylase"/>
    <property type="match status" value="1"/>
</dbReference>
<feature type="active site" evidence="2">
    <location>
        <position position="155"/>
    </location>
</feature>
<evidence type="ECO:0000313" key="4">
    <source>
        <dbReference type="Proteomes" id="UP000178302"/>
    </source>
</evidence>